<evidence type="ECO:0000256" key="10">
    <source>
        <dbReference type="RuleBase" id="RU000394"/>
    </source>
</evidence>
<keyword evidence="2" id="KW-0963">Cytoplasm</keyword>
<feature type="non-terminal residue" evidence="13">
    <location>
        <position position="591"/>
    </location>
</feature>
<accession>A9UT37</accession>
<dbReference type="KEGG" id="mbr:MONBRDRAFT_15109"/>
<dbReference type="SMART" id="SM00129">
    <property type="entry name" value="KISc"/>
    <property type="match status" value="1"/>
</dbReference>
<evidence type="ECO:0000256" key="3">
    <source>
        <dbReference type="ARBA" id="ARBA00022701"/>
    </source>
</evidence>
<evidence type="ECO:0000256" key="7">
    <source>
        <dbReference type="ARBA" id="ARBA00023175"/>
    </source>
</evidence>
<dbReference type="GO" id="GO:0016887">
    <property type="term" value="F:ATP hydrolysis activity"/>
    <property type="evidence" value="ECO:0000318"/>
    <property type="project" value="GO_Central"/>
</dbReference>
<evidence type="ECO:0000256" key="5">
    <source>
        <dbReference type="ARBA" id="ARBA00022840"/>
    </source>
</evidence>
<keyword evidence="6 11" id="KW-0175">Coiled coil</keyword>
<feature type="domain" description="Kinesin motor" evidence="12">
    <location>
        <begin position="6"/>
        <end position="351"/>
    </location>
</feature>
<dbReference type="PANTHER" id="PTHR47117">
    <property type="entry name" value="STAR-RELATED LIPID TRANSFER PROTEIN 9"/>
    <property type="match status" value="1"/>
</dbReference>
<evidence type="ECO:0000256" key="9">
    <source>
        <dbReference type="PROSITE-ProRule" id="PRU00283"/>
    </source>
</evidence>
<dbReference type="InterPro" id="IPR008984">
    <property type="entry name" value="SMAD_FHA_dom_sf"/>
</dbReference>
<dbReference type="InterPro" id="IPR019821">
    <property type="entry name" value="Kinesin_motor_CS"/>
</dbReference>
<feature type="binding site" evidence="9">
    <location>
        <begin position="98"/>
        <end position="105"/>
    </location>
    <ligand>
        <name>ATP</name>
        <dbReference type="ChEBI" id="CHEBI:30616"/>
    </ligand>
</feature>
<dbReference type="Pfam" id="PF00225">
    <property type="entry name" value="Kinesin"/>
    <property type="match status" value="1"/>
</dbReference>
<keyword evidence="8" id="KW-0206">Cytoskeleton</keyword>
<dbReference type="Pfam" id="PF16183">
    <property type="entry name" value="Kinesin_assoc"/>
    <property type="match status" value="1"/>
</dbReference>
<dbReference type="SUPFAM" id="SSF52540">
    <property type="entry name" value="P-loop containing nucleoside triphosphate hydrolases"/>
    <property type="match status" value="1"/>
</dbReference>
<dbReference type="PANTHER" id="PTHR47117:SF6">
    <property type="entry name" value="KINESIN-LIKE PROTEIN KIF16B"/>
    <property type="match status" value="1"/>
</dbReference>
<dbReference type="GO" id="GO:0003777">
    <property type="term" value="F:microtubule motor activity"/>
    <property type="evidence" value="ECO:0000318"/>
    <property type="project" value="GO_Central"/>
</dbReference>
<gene>
    <name evidence="13" type="ORF">MONBRDRAFT_15109</name>
</gene>
<dbReference type="GO" id="GO:0005874">
    <property type="term" value="C:microtubule"/>
    <property type="evidence" value="ECO:0000318"/>
    <property type="project" value="GO_Central"/>
</dbReference>
<dbReference type="OMA" id="HPKTGPF"/>
<reference evidence="13 14" key="1">
    <citation type="journal article" date="2008" name="Nature">
        <title>The genome of the choanoflagellate Monosiga brevicollis and the origin of metazoans.</title>
        <authorList>
            <consortium name="JGI Sequencing"/>
            <person name="King N."/>
            <person name="Westbrook M.J."/>
            <person name="Young S.L."/>
            <person name="Kuo A."/>
            <person name="Abedin M."/>
            <person name="Chapman J."/>
            <person name="Fairclough S."/>
            <person name="Hellsten U."/>
            <person name="Isogai Y."/>
            <person name="Letunic I."/>
            <person name="Marr M."/>
            <person name="Pincus D."/>
            <person name="Putnam N."/>
            <person name="Rokas A."/>
            <person name="Wright K.J."/>
            <person name="Zuzow R."/>
            <person name="Dirks W."/>
            <person name="Good M."/>
            <person name="Goodstein D."/>
            <person name="Lemons D."/>
            <person name="Li W."/>
            <person name="Lyons J.B."/>
            <person name="Morris A."/>
            <person name="Nichols S."/>
            <person name="Richter D.J."/>
            <person name="Salamov A."/>
            <person name="Bork P."/>
            <person name="Lim W.A."/>
            <person name="Manning G."/>
            <person name="Miller W.T."/>
            <person name="McGinnis W."/>
            <person name="Shapiro H."/>
            <person name="Tjian R."/>
            <person name="Grigoriev I.V."/>
            <person name="Rokhsar D."/>
        </authorList>
    </citation>
    <scope>NUCLEOTIDE SEQUENCE [LARGE SCALE GENOMIC DNA]</scope>
    <source>
        <strain evidence="14">MX1 / ATCC 50154</strain>
    </source>
</reference>
<dbReference type="SUPFAM" id="SSF49879">
    <property type="entry name" value="SMAD/FHA domain"/>
    <property type="match status" value="1"/>
</dbReference>
<dbReference type="Gene3D" id="3.40.850.10">
    <property type="entry name" value="Kinesin motor domain"/>
    <property type="match status" value="1"/>
</dbReference>
<dbReference type="InterPro" id="IPR036961">
    <property type="entry name" value="Kinesin_motor_dom_sf"/>
</dbReference>
<dbReference type="InterPro" id="IPR000253">
    <property type="entry name" value="FHA_dom"/>
</dbReference>
<dbReference type="InterPro" id="IPR001752">
    <property type="entry name" value="Kinesin_motor_dom"/>
</dbReference>
<dbReference type="InParanoid" id="A9UT37"/>
<keyword evidence="5 9" id="KW-0067">ATP-binding</keyword>
<organism evidence="13 14">
    <name type="scientific">Monosiga brevicollis</name>
    <name type="common">Choanoflagellate</name>
    <dbReference type="NCBI Taxonomy" id="81824"/>
    <lineage>
        <taxon>Eukaryota</taxon>
        <taxon>Choanoflagellata</taxon>
        <taxon>Craspedida</taxon>
        <taxon>Salpingoecidae</taxon>
        <taxon>Monosiga</taxon>
    </lineage>
</organism>
<keyword evidence="7 9" id="KW-0505">Motor protein</keyword>
<dbReference type="Gene3D" id="2.60.200.20">
    <property type="match status" value="1"/>
</dbReference>
<evidence type="ECO:0000259" key="12">
    <source>
        <dbReference type="PROSITE" id="PS50067"/>
    </source>
</evidence>
<keyword evidence="3 10" id="KW-0493">Microtubule</keyword>
<dbReference type="InterPro" id="IPR027417">
    <property type="entry name" value="P-loop_NTPase"/>
</dbReference>
<comment type="subcellular location">
    <subcellularLocation>
        <location evidence="1">Cytoplasm</location>
        <location evidence="1">Cytoskeleton</location>
    </subcellularLocation>
</comment>
<dbReference type="FunFam" id="3.40.850.10:FF:000021">
    <property type="entry name" value="kinesin-like protein KIF16B isoform X1"/>
    <property type="match status" value="1"/>
</dbReference>
<dbReference type="GO" id="GO:0047496">
    <property type="term" value="P:vesicle transport along microtubule"/>
    <property type="evidence" value="ECO:0000318"/>
    <property type="project" value="GO_Central"/>
</dbReference>
<dbReference type="STRING" id="81824.A9UT37"/>
<dbReference type="PROSITE" id="PS50067">
    <property type="entry name" value="KINESIN_MOTOR_2"/>
    <property type="match status" value="1"/>
</dbReference>
<name>A9UT37_MONBE</name>
<dbReference type="Proteomes" id="UP000001357">
    <property type="component" value="Unassembled WGS sequence"/>
</dbReference>
<comment type="similarity">
    <text evidence="9 10">Belongs to the TRAFAC class myosin-kinesin ATPase superfamily. Kinesin family.</text>
</comment>
<dbReference type="CDD" id="cd01365">
    <property type="entry name" value="KISc_KIF1A_KIF1B"/>
    <property type="match status" value="1"/>
</dbReference>
<keyword evidence="4 9" id="KW-0547">Nucleotide-binding</keyword>
<evidence type="ECO:0000256" key="4">
    <source>
        <dbReference type="ARBA" id="ARBA00022741"/>
    </source>
</evidence>
<dbReference type="GO" id="GO:0008017">
    <property type="term" value="F:microtubule binding"/>
    <property type="evidence" value="ECO:0000318"/>
    <property type="project" value="GO_Central"/>
</dbReference>
<evidence type="ECO:0000256" key="6">
    <source>
        <dbReference type="ARBA" id="ARBA00023054"/>
    </source>
</evidence>
<protein>
    <recommendedName>
        <fullName evidence="10">Kinesin-like protein</fullName>
    </recommendedName>
</protein>
<dbReference type="AlphaFoldDB" id="A9UT37"/>
<dbReference type="FunCoup" id="A9UT37">
    <property type="interactions" value="143"/>
</dbReference>
<dbReference type="EMBL" id="CH991545">
    <property type="protein sequence ID" value="EDQ91427.1"/>
    <property type="molecule type" value="Genomic_DNA"/>
</dbReference>
<dbReference type="InterPro" id="IPR032405">
    <property type="entry name" value="Kinesin_assoc"/>
</dbReference>
<evidence type="ECO:0000256" key="8">
    <source>
        <dbReference type="ARBA" id="ARBA00023212"/>
    </source>
</evidence>
<sequence length="591" mass="64480">MSAAGAVRVAVRVRPMNSREHKMNAKLIVDMKGQQTTLSNPHATGQEDIKKFTFDHSYWSYDRDDSHYATQDQVFDDLGGDVLQAAFDGYNACVFAYGQTGSGKSYTMMGYGEDIGLIPRICEALFDRCTQQSDSDTKFSVEVSYLEIYNEKVKDLLVDPKISEKKSLKVREHPKTGPFVDGLSSHEVKDFDAIAALMEQGNSNRTVAATGMNDTSSRSHAVFTVIFKQASFVAGVPSEKTSKINLVDLAGSERTSATGATGIRLKEGGNINKSLTTLGLCISALAERTGASSKKKQGSFIPYRDSVLTWLLKDSLGGNSKTIMVAAISPADVNYGETLSTLHYANRAKNIINKPTVNEDENVRLIRELRAEVDRLKGLLGGDEEIQRLEQERADAQAALTAATTDEEKAEAQEKLNQADSALSVAKNADANELKAKIEQSEQMMQVMMGDWKNKFDSMTQILDSRGMSLNQSGRAVSVESKQPHFVSLNLDDPLSTGIVLYYLHEGSNTIGSGGDEVDIPLPGAAADILPVHCAVEYDGEEHVMLHIGEDDNGQKALVTVNGVQVDEVVELHQGFTVTLGQSTMFRFNHP</sequence>
<dbReference type="GeneID" id="5889015"/>
<dbReference type="PROSITE" id="PS00411">
    <property type="entry name" value="KINESIN_MOTOR_1"/>
    <property type="match status" value="1"/>
</dbReference>
<evidence type="ECO:0000313" key="14">
    <source>
        <dbReference type="Proteomes" id="UP000001357"/>
    </source>
</evidence>
<proteinExistence type="inferred from homology"/>
<dbReference type="GO" id="GO:0005737">
    <property type="term" value="C:cytoplasm"/>
    <property type="evidence" value="ECO:0000318"/>
    <property type="project" value="GO_Central"/>
</dbReference>
<dbReference type="RefSeq" id="XP_001743849.1">
    <property type="nucleotide sequence ID" value="XM_001743797.1"/>
</dbReference>
<feature type="coiled-coil region" evidence="11">
    <location>
        <begin position="379"/>
        <end position="451"/>
    </location>
</feature>
<evidence type="ECO:0000256" key="1">
    <source>
        <dbReference type="ARBA" id="ARBA00004245"/>
    </source>
</evidence>
<dbReference type="PRINTS" id="PR00380">
    <property type="entry name" value="KINESINHEAVY"/>
</dbReference>
<evidence type="ECO:0000256" key="2">
    <source>
        <dbReference type="ARBA" id="ARBA00022490"/>
    </source>
</evidence>
<evidence type="ECO:0000256" key="11">
    <source>
        <dbReference type="SAM" id="Coils"/>
    </source>
</evidence>
<dbReference type="GO" id="GO:0005871">
    <property type="term" value="C:kinesin complex"/>
    <property type="evidence" value="ECO:0000318"/>
    <property type="project" value="GO_Central"/>
</dbReference>
<dbReference type="Pfam" id="PF00498">
    <property type="entry name" value="FHA"/>
    <property type="match status" value="1"/>
</dbReference>
<keyword evidence="14" id="KW-1185">Reference proteome</keyword>
<dbReference type="GO" id="GO:0005524">
    <property type="term" value="F:ATP binding"/>
    <property type="evidence" value="ECO:0007669"/>
    <property type="project" value="UniProtKB-UniRule"/>
</dbReference>
<dbReference type="eggNOG" id="KOG0245">
    <property type="taxonomic scope" value="Eukaryota"/>
</dbReference>
<evidence type="ECO:0000313" key="13">
    <source>
        <dbReference type="EMBL" id="EDQ91427.1"/>
    </source>
</evidence>